<evidence type="ECO:0000313" key="2">
    <source>
        <dbReference type="EMBL" id="GHF45032.1"/>
    </source>
</evidence>
<organism evidence="2 3">
    <name type="scientific">Streptomyces mashuensis</name>
    <dbReference type="NCBI Taxonomy" id="33904"/>
    <lineage>
        <taxon>Bacteria</taxon>
        <taxon>Bacillati</taxon>
        <taxon>Actinomycetota</taxon>
        <taxon>Actinomycetes</taxon>
        <taxon>Kitasatosporales</taxon>
        <taxon>Streptomycetaceae</taxon>
        <taxon>Streptomyces</taxon>
    </lineage>
</organism>
<sequence>MAMVKVPGAVIAAGGLVGGYGLARWSGRRALGGVALAGAGVAAAREWKDSAGGAAAAGLSGLYVAAFAGSHPLAKKIGAWPSVFAVAGGVALASWAVVRRVPTPR</sequence>
<feature type="transmembrane region" description="Helical" evidence="1">
    <location>
        <begin position="6"/>
        <end position="23"/>
    </location>
</feature>
<reference evidence="2" key="2">
    <citation type="submission" date="2020-09" db="EMBL/GenBank/DDBJ databases">
        <authorList>
            <person name="Sun Q."/>
            <person name="Ohkuma M."/>
        </authorList>
    </citation>
    <scope>NUCLEOTIDE SEQUENCE</scope>
    <source>
        <strain evidence="2">JCM 4059</strain>
    </source>
</reference>
<keyword evidence="1" id="KW-0812">Transmembrane</keyword>
<evidence type="ECO:0000313" key="3">
    <source>
        <dbReference type="Proteomes" id="UP000638313"/>
    </source>
</evidence>
<comment type="caution">
    <text evidence="2">The sequence shown here is derived from an EMBL/GenBank/DDBJ whole genome shotgun (WGS) entry which is preliminary data.</text>
</comment>
<name>A0A919B2U1_9ACTN</name>
<keyword evidence="1" id="KW-1133">Transmembrane helix</keyword>
<dbReference type="Proteomes" id="UP000638313">
    <property type="component" value="Unassembled WGS sequence"/>
</dbReference>
<keyword evidence="3" id="KW-1185">Reference proteome</keyword>
<feature type="transmembrane region" description="Helical" evidence="1">
    <location>
        <begin position="79"/>
        <end position="98"/>
    </location>
</feature>
<protein>
    <submittedName>
        <fullName evidence="2">Uncharacterized protein</fullName>
    </submittedName>
</protein>
<accession>A0A919B2U1</accession>
<gene>
    <name evidence="2" type="ORF">GCM10010218_28160</name>
</gene>
<reference evidence="2" key="1">
    <citation type="journal article" date="2014" name="Int. J. Syst. Evol. Microbiol.">
        <title>Complete genome sequence of Corynebacterium casei LMG S-19264T (=DSM 44701T), isolated from a smear-ripened cheese.</title>
        <authorList>
            <consortium name="US DOE Joint Genome Institute (JGI-PGF)"/>
            <person name="Walter F."/>
            <person name="Albersmeier A."/>
            <person name="Kalinowski J."/>
            <person name="Ruckert C."/>
        </authorList>
    </citation>
    <scope>NUCLEOTIDE SEQUENCE</scope>
    <source>
        <strain evidence="2">JCM 4059</strain>
    </source>
</reference>
<proteinExistence type="predicted"/>
<dbReference type="EMBL" id="BNBD01000004">
    <property type="protein sequence ID" value="GHF45032.1"/>
    <property type="molecule type" value="Genomic_DNA"/>
</dbReference>
<evidence type="ECO:0000256" key="1">
    <source>
        <dbReference type="SAM" id="Phobius"/>
    </source>
</evidence>
<keyword evidence="1" id="KW-0472">Membrane</keyword>
<dbReference type="AlphaFoldDB" id="A0A919B2U1"/>